<evidence type="ECO:0000256" key="1">
    <source>
        <dbReference type="SAM" id="Phobius"/>
    </source>
</evidence>
<keyword evidence="1" id="KW-0812">Transmembrane</keyword>
<organism evidence="2 3">
    <name type="scientific">Candidatus Magasanikbacteria bacterium RIFOXYD2_FULL_41_14</name>
    <dbReference type="NCBI Taxonomy" id="1798709"/>
    <lineage>
        <taxon>Bacteria</taxon>
        <taxon>Candidatus Magasanikiibacteriota</taxon>
    </lineage>
</organism>
<dbReference type="Proteomes" id="UP000178254">
    <property type="component" value="Unassembled WGS sequence"/>
</dbReference>
<accession>A0A1F6PFJ9</accession>
<comment type="caution">
    <text evidence="2">The sequence shown here is derived from an EMBL/GenBank/DDBJ whole genome shotgun (WGS) entry which is preliminary data.</text>
</comment>
<sequence>MSRSLKFALSGAVIFLLALIIIFGSYAWFLNKQKRVLTGTARPTFPYSDYSLEELNKLYPQYLNVDVKTTRTPEETHKMFVERLKAGDLDGAVECCFAKGDWEGMKAGLARVKAKGELGIMVGDLDTEIKEDFVGDTLATYFYSVIDSDKKLKEYLSFEKNSEGIWLIKSL</sequence>
<dbReference type="STRING" id="1798709.A2538_04630"/>
<gene>
    <name evidence="2" type="ORF">A2538_04630</name>
</gene>
<proteinExistence type="predicted"/>
<name>A0A1F6PFJ9_9BACT</name>
<evidence type="ECO:0000313" key="3">
    <source>
        <dbReference type="Proteomes" id="UP000178254"/>
    </source>
</evidence>
<feature type="transmembrane region" description="Helical" evidence="1">
    <location>
        <begin position="7"/>
        <end position="29"/>
    </location>
</feature>
<reference evidence="2 3" key="1">
    <citation type="journal article" date="2016" name="Nat. Commun.">
        <title>Thousands of microbial genomes shed light on interconnected biogeochemical processes in an aquifer system.</title>
        <authorList>
            <person name="Anantharaman K."/>
            <person name="Brown C.T."/>
            <person name="Hug L.A."/>
            <person name="Sharon I."/>
            <person name="Castelle C.J."/>
            <person name="Probst A.J."/>
            <person name="Thomas B.C."/>
            <person name="Singh A."/>
            <person name="Wilkins M.J."/>
            <person name="Karaoz U."/>
            <person name="Brodie E.L."/>
            <person name="Williams K.H."/>
            <person name="Hubbard S.S."/>
            <person name="Banfield J.F."/>
        </authorList>
    </citation>
    <scope>NUCLEOTIDE SEQUENCE [LARGE SCALE GENOMIC DNA]</scope>
</reference>
<keyword evidence="1" id="KW-1133">Transmembrane helix</keyword>
<dbReference type="EMBL" id="MFRE01000005">
    <property type="protein sequence ID" value="OGH94945.1"/>
    <property type="molecule type" value="Genomic_DNA"/>
</dbReference>
<dbReference type="AlphaFoldDB" id="A0A1F6PFJ9"/>
<protein>
    <submittedName>
        <fullName evidence="2">Uncharacterized protein</fullName>
    </submittedName>
</protein>
<keyword evidence="1" id="KW-0472">Membrane</keyword>
<evidence type="ECO:0000313" key="2">
    <source>
        <dbReference type="EMBL" id="OGH94945.1"/>
    </source>
</evidence>